<dbReference type="Pfam" id="PF03466">
    <property type="entry name" value="LysR_substrate"/>
    <property type="match status" value="1"/>
</dbReference>
<dbReference type="SUPFAM" id="SSF53850">
    <property type="entry name" value="Periplasmic binding protein-like II"/>
    <property type="match status" value="1"/>
</dbReference>
<evidence type="ECO:0000256" key="2">
    <source>
        <dbReference type="ARBA" id="ARBA00023015"/>
    </source>
</evidence>
<feature type="domain" description="HTH lysR-type" evidence="5">
    <location>
        <begin position="13"/>
        <end position="70"/>
    </location>
</feature>
<evidence type="ECO:0000256" key="1">
    <source>
        <dbReference type="ARBA" id="ARBA00009437"/>
    </source>
</evidence>
<sequence length="310" mass="32256">MREGARMAQNGKPGLDDLHLFHLVQEAGSISGAARRGGMSKATLSRAIARLEDVAGAPLFDRVGTGLQLTQSGGALLDAAGAASRVLAEAEEVLRAAHGEPHGDLRIAASALSAQQLLGPVVAEMHRRHPAVRTHVTVTGLGPDPLSENLDVVLRLGRPDEAHLIARRILAAPLRLYVSASRETPLDLRDAAAVEAAGRIAVDVPGVPIDWVLHDNAGKPVRMAAPPMATVGDPTVALGILASGHGVAFLPSLFGDPLVASGELLRALPDHEGPKIEIFACFPPRRASIPAVRAFIDLLADCAKARANGA</sequence>
<organism evidence="6 7">
    <name type="scientific">Roseovarius aquimarinus</name>
    <dbReference type="NCBI Taxonomy" id="1229156"/>
    <lineage>
        <taxon>Bacteria</taxon>
        <taxon>Pseudomonadati</taxon>
        <taxon>Pseudomonadota</taxon>
        <taxon>Alphaproteobacteria</taxon>
        <taxon>Rhodobacterales</taxon>
        <taxon>Roseobacteraceae</taxon>
        <taxon>Roseovarius</taxon>
    </lineage>
</organism>
<evidence type="ECO:0000313" key="7">
    <source>
        <dbReference type="Proteomes" id="UP001607157"/>
    </source>
</evidence>
<protein>
    <submittedName>
        <fullName evidence="6">LysR family transcriptional regulator</fullName>
    </submittedName>
</protein>
<dbReference type="Gene3D" id="3.40.190.290">
    <property type="match status" value="1"/>
</dbReference>
<dbReference type="PANTHER" id="PTHR30537">
    <property type="entry name" value="HTH-TYPE TRANSCRIPTIONAL REGULATOR"/>
    <property type="match status" value="1"/>
</dbReference>
<keyword evidence="2" id="KW-0805">Transcription regulation</keyword>
<dbReference type="InterPro" id="IPR036388">
    <property type="entry name" value="WH-like_DNA-bd_sf"/>
</dbReference>
<dbReference type="Proteomes" id="UP001607157">
    <property type="component" value="Unassembled WGS sequence"/>
</dbReference>
<comment type="similarity">
    <text evidence="1">Belongs to the LysR transcriptional regulatory family.</text>
</comment>
<proteinExistence type="inferred from homology"/>
<reference evidence="6 7" key="1">
    <citation type="submission" date="2024-10" db="EMBL/GenBank/DDBJ databases">
        <authorList>
            <person name="Yang X.-N."/>
        </authorList>
    </citation>
    <scope>NUCLEOTIDE SEQUENCE [LARGE SCALE GENOMIC DNA]</scope>
    <source>
        <strain evidence="6 7">CAU 1059</strain>
    </source>
</reference>
<keyword evidence="4" id="KW-0804">Transcription</keyword>
<dbReference type="InterPro" id="IPR058163">
    <property type="entry name" value="LysR-type_TF_proteobact-type"/>
</dbReference>
<gene>
    <name evidence="6" type="ORF">ACGRVM_10515</name>
</gene>
<keyword evidence="3" id="KW-0238">DNA-binding</keyword>
<dbReference type="Pfam" id="PF00126">
    <property type="entry name" value="HTH_1"/>
    <property type="match status" value="1"/>
</dbReference>
<dbReference type="EMBL" id="JBIHMM010000002">
    <property type="protein sequence ID" value="MFH0254328.1"/>
    <property type="molecule type" value="Genomic_DNA"/>
</dbReference>
<evidence type="ECO:0000259" key="5">
    <source>
        <dbReference type="PROSITE" id="PS50931"/>
    </source>
</evidence>
<dbReference type="PANTHER" id="PTHR30537:SF3">
    <property type="entry name" value="TRANSCRIPTIONAL REGULATORY PROTEIN"/>
    <property type="match status" value="1"/>
</dbReference>
<accession>A0ABW7I8H3</accession>
<keyword evidence="7" id="KW-1185">Reference proteome</keyword>
<dbReference type="InterPro" id="IPR000847">
    <property type="entry name" value="LysR_HTH_N"/>
</dbReference>
<comment type="caution">
    <text evidence="6">The sequence shown here is derived from an EMBL/GenBank/DDBJ whole genome shotgun (WGS) entry which is preliminary data.</text>
</comment>
<dbReference type="SUPFAM" id="SSF46785">
    <property type="entry name" value="Winged helix' DNA-binding domain"/>
    <property type="match status" value="1"/>
</dbReference>
<evidence type="ECO:0000256" key="3">
    <source>
        <dbReference type="ARBA" id="ARBA00023125"/>
    </source>
</evidence>
<dbReference type="PROSITE" id="PS50931">
    <property type="entry name" value="HTH_LYSR"/>
    <property type="match status" value="1"/>
</dbReference>
<dbReference type="Gene3D" id="1.10.10.10">
    <property type="entry name" value="Winged helix-like DNA-binding domain superfamily/Winged helix DNA-binding domain"/>
    <property type="match status" value="1"/>
</dbReference>
<name>A0ABW7I8H3_9RHOB</name>
<evidence type="ECO:0000313" key="6">
    <source>
        <dbReference type="EMBL" id="MFH0254328.1"/>
    </source>
</evidence>
<evidence type="ECO:0000256" key="4">
    <source>
        <dbReference type="ARBA" id="ARBA00023163"/>
    </source>
</evidence>
<dbReference type="RefSeq" id="WP_377170107.1">
    <property type="nucleotide sequence ID" value="NZ_JBHTJC010000002.1"/>
</dbReference>
<dbReference type="InterPro" id="IPR036390">
    <property type="entry name" value="WH_DNA-bd_sf"/>
</dbReference>
<dbReference type="InterPro" id="IPR005119">
    <property type="entry name" value="LysR_subst-bd"/>
</dbReference>